<accession>A0A3D9LPS2</accession>
<dbReference type="AlphaFoldDB" id="A0A3D9LPS2"/>
<gene>
    <name evidence="3" type="ORF">DFQ09_107215</name>
</gene>
<evidence type="ECO:0000256" key="1">
    <source>
        <dbReference type="SAM" id="Coils"/>
    </source>
</evidence>
<keyword evidence="2" id="KW-1133">Transmembrane helix</keyword>
<comment type="caution">
    <text evidence="3">The sequence shown here is derived from an EMBL/GenBank/DDBJ whole genome shotgun (WGS) entry which is preliminary data.</text>
</comment>
<keyword evidence="1" id="KW-0175">Coiled coil</keyword>
<name>A0A3D9LPS2_9FLAO</name>
<sequence length="103" mass="12109">MKKLEEQMTLMVNEINDFRNGVEQLEKIKDQLKATKIKMDLADYKTTIEIHKQQMTSCLKSIKSFENRFENTIMQAKIYPNWAVVMFVVSVIGNVVLVLYLFM</sequence>
<dbReference type="Pfam" id="PF20503">
    <property type="entry name" value="DUF6730"/>
    <property type="match status" value="1"/>
</dbReference>
<evidence type="ECO:0000313" key="3">
    <source>
        <dbReference type="EMBL" id="REE08534.1"/>
    </source>
</evidence>
<protein>
    <submittedName>
        <fullName evidence="3">Uncharacterized protein</fullName>
    </submittedName>
</protein>
<feature type="coiled-coil region" evidence="1">
    <location>
        <begin position="1"/>
        <end position="35"/>
    </location>
</feature>
<keyword evidence="2" id="KW-0472">Membrane</keyword>
<keyword evidence="4" id="KW-1185">Reference proteome</keyword>
<keyword evidence="2" id="KW-0812">Transmembrane</keyword>
<organism evidence="3 4">
    <name type="scientific">Winogradskyella pacifica</name>
    <dbReference type="NCBI Taxonomy" id="664642"/>
    <lineage>
        <taxon>Bacteria</taxon>
        <taxon>Pseudomonadati</taxon>
        <taxon>Bacteroidota</taxon>
        <taxon>Flavobacteriia</taxon>
        <taxon>Flavobacteriales</taxon>
        <taxon>Flavobacteriaceae</taxon>
        <taxon>Winogradskyella</taxon>
    </lineage>
</organism>
<dbReference type="Proteomes" id="UP000256919">
    <property type="component" value="Unassembled WGS sequence"/>
</dbReference>
<feature type="transmembrane region" description="Helical" evidence="2">
    <location>
        <begin position="82"/>
        <end position="102"/>
    </location>
</feature>
<evidence type="ECO:0000313" key="4">
    <source>
        <dbReference type="Proteomes" id="UP000256919"/>
    </source>
</evidence>
<reference evidence="3 4" key="1">
    <citation type="submission" date="2018-07" db="EMBL/GenBank/DDBJ databases">
        <title>Genomic Encyclopedia of Type Strains, Phase III (KMG-III): the genomes of soil and plant-associated and newly described type strains.</title>
        <authorList>
            <person name="Whitman W."/>
        </authorList>
    </citation>
    <scope>NUCLEOTIDE SEQUENCE [LARGE SCALE GENOMIC DNA]</scope>
    <source>
        <strain evidence="3 4">CECT 7948</strain>
    </source>
</reference>
<dbReference type="InterPro" id="IPR046617">
    <property type="entry name" value="DUF6730"/>
</dbReference>
<evidence type="ECO:0000256" key="2">
    <source>
        <dbReference type="SAM" id="Phobius"/>
    </source>
</evidence>
<dbReference type="EMBL" id="QREI01000007">
    <property type="protein sequence ID" value="REE08534.1"/>
    <property type="molecule type" value="Genomic_DNA"/>
</dbReference>
<proteinExistence type="predicted"/>
<dbReference type="OrthoDB" id="1435509at2"/>
<dbReference type="RefSeq" id="WP_115811682.1">
    <property type="nucleotide sequence ID" value="NZ_QREI01000007.1"/>
</dbReference>